<dbReference type="RefSeq" id="WP_133702390.1">
    <property type="nucleotide sequence ID" value="NZ_SNXS01000005.1"/>
</dbReference>
<comment type="caution">
    <text evidence="4">The sequence shown here is derived from an EMBL/GenBank/DDBJ whole genome shotgun (WGS) entry which is preliminary data.</text>
</comment>
<dbReference type="AlphaFoldDB" id="A0A4R6QKW5"/>
<dbReference type="SUPFAM" id="SSF51206">
    <property type="entry name" value="cAMP-binding domain-like"/>
    <property type="match status" value="1"/>
</dbReference>
<accession>A0A4R6QKW5</accession>
<dbReference type="InterPro" id="IPR000644">
    <property type="entry name" value="CBS_dom"/>
</dbReference>
<evidence type="ECO:0000313" key="5">
    <source>
        <dbReference type="Proteomes" id="UP000295361"/>
    </source>
</evidence>
<feature type="domain" description="CBS" evidence="3">
    <location>
        <begin position="246"/>
        <end position="302"/>
    </location>
</feature>
<dbReference type="CDD" id="cd05401">
    <property type="entry name" value="NT_GlnE_GlnD_like"/>
    <property type="match status" value="1"/>
</dbReference>
<name>A0A4R6QKW5_9BURK</name>
<dbReference type="Pfam" id="PF10335">
    <property type="entry name" value="DUF294_C"/>
    <property type="match status" value="1"/>
</dbReference>
<dbReference type="CDD" id="cd00038">
    <property type="entry name" value="CAP_ED"/>
    <property type="match status" value="1"/>
</dbReference>
<dbReference type="EMBL" id="SNXS01000005">
    <property type="protein sequence ID" value="TDP63209.1"/>
    <property type="molecule type" value="Genomic_DNA"/>
</dbReference>
<dbReference type="InterPro" id="IPR000595">
    <property type="entry name" value="cNMP-bd_dom"/>
</dbReference>
<evidence type="ECO:0000256" key="1">
    <source>
        <dbReference type="ARBA" id="ARBA00023122"/>
    </source>
</evidence>
<dbReference type="InParanoid" id="A0A4R6QKW5"/>
<dbReference type="InterPro" id="IPR018821">
    <property type="entry name" value="DUF294_put_nucleoTrafse_sb-bd"/>
</dbReference>
<keyword evidence="1 2" id="KW-0129">CBS domain</keyword>
<dbReference type="SUPFAM" id="SSF54631">
    <property type="entry name" value="CBS-domain pair"/>
    <property type="match status" value="1"/>
</dbReference>
<dbReference type="InterPro" id="IPR051257">
    <property type="entry name" value="Diverse_CBS-Domain"/>
</dbReference>
<dbReference type="Proteomes" id="UP000295361">
    <property type="component" value="Unassembled WGS sequence"/>
</dbReference>
<dbReference type="Pfam" id="PF00571">
    <property type="entry name" value="CBS"/>
    <property type="match status" value="2"/>
</dbReference>
<dbReference type="PANTHER" id="PTHR43080:SF2">
    <property type="entry name" value="CBS DOMAIN-CONTAINING PROTEIN"/>
    <property type="match status" value="1"/>
</dbReference>
<evidence type="ECO:0000313" key="4">
    <source>
        <dbReference type="EMBL" id="TDP63209.1"/>
    </source>
</evidence>
<dbReference type="InterPro" id="IPR046342">
    <property type="entry name" value="CBS_dom_sf"/>
</dbReference>
<dbReference type="InterPro" id="IPR018490">
    <property type="entry name" value="cNMP-bd_dom_sf"/>
</dbReference>
<dbReference type="Gene3D" id="3.10.580.10">
    <property type="entry name" value="CBS-domain"/>
    <property type="match status" value="1"/>
</dbReference>
<feature type="domain" description="CBS" evidence="3">
    <location>
        <begin position="181"/>
        <end position="238"/>
    </location>
</feature>
<dbReference type="PROSITE" id="PS51371">
    <property type="entry name" value="CBS"/>
    <property type="match status" value="2"/>
</dbReference>
<sequence length="638" mass="69838">MLPAAPAAPASTGTPSHSLLQQMRGELMRQPPFSLMGIADVDTFVTAATQAYFAPGEEVLGPQQGQVQQLYYLRQGHVSGRHGLAETAGGFQFDVGDMFPVGALLGGRAVTATYTASEDVFCLLVPLATVQALAARSPPFADHLNRRVAQLLELSRRALQSAYASQSLAEQSMETSLGALARKQPLGVPPLTLLSEALALMHERRVGSVLAVDEAQRPLGILTRHDLLSRVVLPRLSLSATIAEVMTAPVHCLDVAATAQDAMLLMSRYGLRHVPVVEQGRLVNVVSERDLFAMQRLSVKQVSGAIRSAADLPALRAMALDIRRLARSLLGQGVAARQLSELISHLNDLVARRALDLVAPRHGVDLGRACWLAFGSEGRSEQTIATDQDNGLIFDSDAPDRDRPQWLAFGREVNEVLDACGYPLCKGGIMAGNPACCLNVAEWCTRFNEWLEHGAPEDLLHASIFFDLRPLVGNTALAEPLQQLVLTHAPRLPRFMKQMADNALRQRAPLSWLGGVETTVDDGHEWLDLKLQGTALFVDVARLYALAHGVPQVGTRARLEAMGRALQVPAHEHEAWVAAFEFLQWLRLRLQMEAAGADPDQPNRLDLATLNDIDRRMLKESLRVARRLQQRLELDYQR</sequence>
<protein>
    <submittedName>
        <fullName evidence="4">CBS domain-containing protein</fullName>
    </submittedName>
</protein>
<proteinExistence type="predicted"/>
<dbReference type="GO" id="GO:0008773">
    <property type="term" value="F:[protein-PII] uridylyltransferase activity"/>
    <property type="evidence" value="ECO:0007669"/>
    <property type="project" value="InterPro"/>
</dbReference>
<evidence type="ECO:0000256" key="2">
    <source>
        <dbReference type="PROSITE-ProRule" id="PRU00703"/>
    </source>
</evidence>
<dbReference type="Gene3D" id="2.60.120.10">
    <property type="entry name" value="Jelly Rolls"/>
    <property type="match status" value="1"/>
</dbReference>
<organism evidence="4 5">
    <name type="scientific">Roseateles toxinivorans</name>
    <dbReference type="NCBI Taxonomy" id="270368"/>
    <lineage>
        <taxon>Bacteria</taxon>
        <taxon>Pseudomonadati</taxon>
        <taxon>Pseudomonadota</taxon>
        <taxon>Betaproteobacteria</taxon>
        <taxon>Burkholderiales</taxon>
        <taxon>Sphaerotilaceae</taxon>
        <taxon>Roseateles</taxon>
    </lineage>
</organism>
<gene>
    <name evidence="4" type="ORF">DES47_105211</name>
</gene>
<keyword evidence="5" id="KW-1185">Reference proteome</keyword>
<dbReference type="Pfam" id="PF03445">
    <property type="entry name" value="DUF294"/>
    <property type="match status" value="1"/>
</dbReference>
<reference evidence="4 5" key="1">
    <citation type="submission" date="2019-03" db="EMBL/GenBank/DDBJ databases">
        <title>Genomic Encyclopedia of Type Strains, Phase IV (KMG-IV): sequencing the most valuable type-strain genomes for metagenomic binning, comparative biology and taxonomic classification.</title>
        <authorList>
            <person name="Goeker M."/>
        </authorList>
    </citation>
    <scope>NUCLEOTIDE SEQUENCE [LARGE SCALE GENOMIC DNA]</scope>
    <source>
        <strain evidence="4 5">DSM 16998</strain>
    </source>
</reference>
<dbReference type="InterPro" id="IPR014710">
    <property type="entry name" value="RmlC-like_jellyroll"/>
</dbReference>
<dbReference type="OrthoDB" id="9808528at2"/>
<dbReference type="PANTHER" id="PTHR43080">
    <property type="entry name" value="CBS DOMAIN-CONTAINING PROTEIN CBSX3, MITOCHONDRIAL"/>
    <property type="match status" value="1"/>
</dbReference>
<evidence type="ECO:0000259" key="3">
    <source>
        <dbReference type="PROSITE" id="PS51371"/>
    </source>
</evidence>
<dbReference type="InterPro" id="IPR005105">
    <property type="entry name" value="GlnD_Uridyltrans_N"/>
</dbReference>
<dbReference type="SMART" id="SM00116">
    <property type="entry name" value="CBS"/>
    <property type="match status" value="2"/>
</dbReference>